<name>A0ABQ8EZT6_9FUNG</name>
<dbReference type="Gene3D" id="3.30.200.20">
    <property type="entry name" value="Phosphorylase Kinase, domain 1"/>
    <property type="match status" value="1"/>
</dbReference>
<proteinExistence type="predicted"/>
<evidence type="ECO:0000256" key="4">
    <source>
        <dbReference type="ARBA" id="ARBA00022679"/>
    </source>
</evidence>
<keyword evidence="7" id="KW-0067">ATP-binding</keyword>
<evidence type="ECO:0000256" key="6">
    <source>
        <dbReference type="ARBA" id="ARBA00022777"/>
    </source>
</evidence>
<comment type="catalytic activity">
    <reaction evidence="8">
        <text>L-threonyl-[protein] + ATP = O-phospho-L-threonyl-[protein] + ADP + H(+)</text>
        <dbReference type="Rhea" id="RHEA:46608"/>
        <dbReference type="Rhea" id="RHEA-COMP:11060"/>
        <dbReference type="Rhea" id="RHEA-COMP:11605"/>
        <dbReference type="ChEBI" id="CHEBI:15378"/>
        <dbReference type="ChEBI" id="CHEBI:30013"/>
        <dbReference type="ChEBI" id="CHEBI:30616"/>
        <dbReference type="ChEBI" id="CHEBI:61977"/>
        <dbReference type="ChEBI" id="CHEBI:456216"/>
        <dbReference type="EC" id="2.7.11.1"/>
    </reaction>
</comment>
<evidence type="ECO:0000256" key="2">
    <source>
        <dbReference type="ARBA" id="ARBA00012513"/>
    </source>
</evidence>
<keyword evidence="5" id="KW-0547">Nucleotide-binding</keyword>
<dbReference type="SMART" id="SM00220">
    <property type="entry name" value="S_TKc"/>
    <property type="match status" value="1"/>
</dbReference>
<evidence type="ECO:0000256" key="5">
    <source>
        <dbReference type="ARBA" id="ARBA00022741"/>
    </source>
</evidence>
<dbReference type="EMBL" id="JAFCIX010000484">
    <property type="protein sequence ID" value="KAH6588974.1"/>
    <property type="molecule type" value="Genomic_DNA"/>
</dbReference>
<feature type="domain" description="Protein kinase" evidence="11">
    <location>
        <begin position="156"/>
        <end position="436"/>
    </location>
</feature>
<comment type="subcellular location">
    <subcellularLocation>
        <location evidence="1">Host cell</location>
    </subcellularLocation>
</comment>
<dbReference type="PANTHER" id="PTHR22984:SF25">
    <property type="entry name" value="PROTEIN KINASE DOMAIN-CONTAINING PROTEIN"/>
    <property type="match status" value="1"/>
</dbReference>
<dbReference type="PROSITE" id="PS50011">
    <property type="entry name" value="PROTEIN_KINASE_DOM"/>
    <property type="match status" value="1"/>
</dbReference>
<evidence type="ECO:0000256" key="3">
    <source>
        <dbReference type="ARBA" id="ARBA00022527"/>
    </source>
</evidence>
<keyword evidence="6" id="KW-0418">Kinase</keyword>
<dbReference type="Pfam" id="PF00069">
    <property type="entry name" value="Pkinase"/>
    <property type="match status" value="1"/>
</dbReference>
<evidence type="ECO:0000256" key="9">
    <source>
        <dbReference type="ARBA" id="ARBA00048679"/>
    </source>
</evidence>
<organism evidence="12 13">
    <name type="scientific">Batrachochytrium salamandrivorans</name>
    <dbReference type="NCBI Taxonomy" id="1357716"/>
    <lineage>
        <taxon>Eukaryota</taxon>
        <taxon>Fungi</taxon>
        <taxon>Fungi incertae sedis</taxon>
        <taxon>Chytridiomycota</taxon>
        <taxon>Chytridiomycota incertae sedis</taxon>
        <taxon>Chytridiomycetes</taxon>
        <taxon>Rhizophydiales</taxon>
        <taxon>Rhizophydiales incertae sedis</taxon>
        <taxon>Batrachochytrium</taxon>
    </lineage>
</organism>
<gene>
    <name evidence="12" type="ORF">BASA50_010394</name>
</gene>
<evidence type="ECO:0000259" key="11">
    <source>
        <dbReference type="PROSITE" id="PS50011"/>
    </source>
</evidence>
<dbReference type="Gene3D" id="1.10.510.10">
    <property type="entry name" value="Transferase(Phosphotransferase) domain 1"/>
    <property type="match status" value="1"/>
</dbReference>
<comment type="caution">
    <text evidence="12">The sequence shown here is derived from an EMBL/GenBank/DDBJ whole genome shotgun (WGS) entry which is preliminary data.</text>
</comment>
<feature type="region of interest" description="Disordered" evidence="10">
    <location>
        <begin position="13"/>
        <end position="77"/>
    </location>
</feature>
<evidence type="ECO:0000256" key="10">
    <source>
        <dbReference type="SAM" id="MobiDB-lite"/>
    </source>
</evidence>
<evidence type="ECO:0000313" key="12">
    <source>
        <dbReference type="EMBL" id="KAH6588974.1"/>
    </source>
</evidence>
<dbReference type="InterPro" id="IPR051138">
    <property type="entry name" value="PIM_Ser/Thr_kinase"/>
</dbReference>
<feature type="compositionally biased region" description="Polar residues" evidence="10">
    <location>
        <begin position="59"/>
        <end position="71"/>
    </location>
</feature>
<dbReference type="Proteomes" id="UP001648503">
    <property type="component" value="Unassembled WGS sequence"/>
</dbReference>
<accession>A0ABQ8EZT6</accession>
<comment type="catalytic activity">
    <reaction evidence="9">
        <text>L-seryl-[protein] + ATP = O-phospho-L-seryl-[protein] + ADP + H(+)</text>
        <dbReference type="Rhea" id="RHEA:17989"/>
        <dbReference type="Rhea" id="RHEA-COMP:9863"/>
        <dbReference type="Rhea" id="RHEA-COMP:11604"/>
        <dbReference type="ChEBI" id="CHEBI:15378"/>
        <dbReference type="ChEBI" id="CHEBI:29999"/>
        <dbReference type="ChEBI" id="CHEBI:30616"/>
        <dbReference type="ChEBI" id="CHEBI:83421"/>
        <dbReference type="ChEBI" id="CHEBI:456216"/>
        <dbReference type="EC" id="2.7.11.1"/>
    </reaction>
</comment>
<dbReference type="InterPro" id="IPR011009">
    <property type="entry name" value="Kinase-like_dom_sf"/>
</dbReference>
<keyword evidence="13" id="KW-1185">Reference proteome</keyword>
<keyword evidence="3" id="KW-0723">Serine/threonine-protein kinase</keyword>
<keyword evidence="4" id="KW-0808">Transferase</keyword>
<evidence type="ECO:0000256" key="8">
    <source>
        <dbReference type="ARBA" id="ARBA00047899"/>
    </source>
</evidence>
<evidence type="ECO:0000313" key="13">
    <source>
        <dbReference type="Proteomes" id="UP001648503"/>
    </source>
</evidence>
<dbReference type="InterPro" id="IPR000719">
    <property type="entry name" value="Prot_kinase_dom"/>
</dbReference>
<dbReference type="SUPFAM" id="SSF56112">
    <property type="entry name" value="Protein kinase-like (PK-like)"/>
    <property type="match status" value="1"/>
</dbReference>
<dbReference type="EC" id="2.7.11.1" evidence="2"/>
<evidence type="ECO:0000256" key="7">
    <source>
        <dbReference type="ARBA" id="ARBA00022840"/>
    </source>
</evidence>
<protein>
    <recommendedName>
        <fullName evidence="2">non-specific serine/threonine protein kinase</fullName>
        <ecNumber evidence="2">2.7.11.1</ecNumber>
    </recommendedName>
</protein>
<dbReference type="PANTHER" id="PTHR22984">
    <property type="entry name" value="SERINE/THREONINE-PROTEIN KINASE PIM"/>
    <property type="match status" value="1"/>
</dbReference>
<sequence>MWTGVLSHFVTPHYAGQTTQGNTDDGDGGVDQAPDSNPNPKKDTSLPQRVHSLKLTEALQKSNTPDQSDVSLSADPQPKKVCIGGGWIREVSKSCPQQQSSLEPQSSTSYDSPQSDEMPLPACVSVLEVKSYCQGQKADQYNAFIASEIKYFESEYSRKEELGQGAFGVVYRATRKSDGKKVAYKSIPKRNIRNYALESIPPLRCQLPSPLAPSDEPSVAQCMSPRPPNLFVPYESVLQMYLSRPGHENPYVLMALDYIILENEYILVMEYCDEKWATLAKYVEKKGPLDIRDVRDIVREVVDAMIYLKQRGIVHNDIHAHPFAHLVVECEQITGHRIQSGLVPAIQKSRLRLLGRALDPGVENVYTWLRGGVLNGEADLDQRWLDGTVEHESMGTRHDNRVLGQHGLADFLHVAYRAVSIHIVANTTRDRLVEVG</sequence>
<feature type="region of interest" description="Disordered" evidence="10">
    <location>
        <begin position="93"/>
        <end position="117"/>
    </location>
</feature>
<reference evidence="12 13" key="1">
    <citation type="submission" date="2021-02" db="EMBL/GenBank/DDBJ databases">
        <title>Variation within the Batrachochytrium salamandrivorans European outbreak.</title>
        <authorList>
            <person name="Kelly M."/>
            <person name="Pasmans F."/>
            <person name="Shea T.P."/>
            <person name="Munoz J.F."/>
            <person name="Carranza S."/>
            <person name="Cuomo C.A."/>
            <person name="Martel A."/>
        </authorList>
    </citation>
    <scope>NUCLEOTIDE SEQUENCE [LARGE SCALE GENOMIC DNA]</scope>
    <source>
        <strain evidence="12 13">AMFP18/2</strain>
    </source>
</reference>
<evidence type="ECO:0000256" key="1">
    <source>
        <dbReference type="ARBA" id="ARBA00004340"/>
    </source>
</evidence>
<feature type="compositionally biased region" description="Low complexity" evidence="10">
    <location>
        <begin position="94"/>
        <end position="109"/>
    </location>
</feature>